<gene>
    <name evidence="2" type="ORF">SNEC2469_LOCUS18687</name>
</gene>
<dbReference type="AlphaFoldDB" id="A0A812VY63"/>
<proteinExistence type="predicted"/>
<feature type="domain" description="Apple" evidence="1">
    <location>
        <begin position="281"/>
        <end position="358"/>
    </location>
</feature>
<evidence type="ECO:0000313" key="3">
    <source>
        <dbReference type="Proteomes" id="UP000601435"/>
    </source>
</evidence>
<dbReference type="OrthoDB" id="440171at2759"/>
<dbReference type="PROSITE" id="PS50948">
    <property type="entry name" value="PAN"/>
    <property type="match status" value="1"/>
</dbReference>
<evidence type="ECO:0000259" key="1">
    <source>
        <dbReference type="PROSITE" id="PS50948"/>
    </source>
</evidence>
<dbReference type="Pfam" id="PF00024">
    <property type="entry name" value="PAN_1"/>
    <property type="match status" value="1"/>
</dbReference>
<comment type="caution">
    <text evidence="2">The sequence shown here is derived from an EMBL/GenBank/DDBJ whole genome shotgun (WGS) entry which is preliminary data.</text>
</comment>
<name>A0A812VY63_9DINO</name>
<reference evidence="2" key="1">
    <citation type="submission" date="2021-02" db="EMBL/GenBank/DDBJ databases">
        <authorList>
            <person name="Dougan E. K."/>
            <person name="Rhodes N."/>
            <person name="Thang M."/>
            <person name="Chan C."/>
        </authorList>
    </citation>
    <scope>NUCLEOTIDE SEQUENCE</scope>
</reference>
<keyword evidence="3" id="KW-1185">Reference proteome</keyword>
<dbReference type="EMBL" id="CAJNJA010031641">
    <property type="protein sequence ID" value="CAE7659054.1"/>
    <property type="molecule type" value="Genomic_DNA"/>
</dbReference>
<organism evidence="2 3">
    <name type="scientific">Symbiodinium necroappetens</name>
    <dbReference type="NCBI Taxonomy" id="1628268"/>
    <lineage>
        <taxon>Eukaryota</taxon>
        <taxon>Sar</taxon>
        <taxon>Alveolata</taxon>
        <taxon>Dinophyceae</taxon>
        <taxon>Suessiales</taxon>
        <taxon>Symbiodiniaceae</taxon>
        <taxon>Symbiodinium</taxon>
    </lineage>
</organism>
<feature type="non-terminal residue" evidence="2">
    <location>
        <position position="1"/>
    </location>
</feature>
<protein>
    <recommendedName>
        <fullName evidence="1">Apple domain-containing protein</fullName>
    </recommendedName>
</protein>
<dbReference type="Proteomes" id="UP000601435">
    <property type="component" value="Unassembled WGS sequence"/>
</dbReference>
<dbReference type="InterPro" id="IPR003609">
    <property type="entry name" value="Pan_app"/>
</dbReference>
<accession>A0A812VY63</accession>
<sequence>MNFLLESEYSDAFGHCDRYQRQLWDTTSKQDDDYKSDCEEWLQQGGFEVTVAFIYFFVPAMVQVQLLECDALPTHDQNDCKSVQSLIRGTTLKRAKETTRWMVDNALGHRLGQIHSVETQCDDKDMVCVDSHMQYSRRRQQNLRETVDSFRRLKAAWQEGAYQDWGQHKSKADKVVIKRFNAPHGRRRHNMHEWGPWRCYACKFQVKDRNKVTNLDEKTVWGVCTIDGNYDGCDARNLCCNNYAVRSFFNVAIDNVKQPLRNQFQAARHKALVLLGESVACPAGYVMQGYLGADISGCGLESCDGRAKVDTIKECKDRCDTHNDCVSFNYAPPNAKDDAKVCTLYDKDQPTDIWKDEQVFCARKKRYELAKSGAYCQQRWWLGSRTRRLGNPDRGIPNLDACAVAVAKNQECHGKYFDYGGTKLGGGNCQCALDLCPEAGSAFSSPSPTDGVYRLLKPMGFHGQGFCNEGEVYKSKAWELASSSVGEKGFDTDEFASWKERAWTLCRKKNSATKFISVWKDAGYRCYTSSTCTPSGHANVQT</sequence>
<evidence type="ECO:0000313" key="2">
    <source>
        <dbReference type="EMBL" id="CAE7659054.1"/>
    </source>
</evidence>